<dbReference type="AlphaFoldDB" id="A0A8S0ZL35"/>
<evidence type="ECO:0000313" key="8">
    <source>
        <dbReference type="Proteomes" id="UP000494106"/>
    </source>
</evidence>
<keyword evidence="2 5" id="KW-0812">Transmembrane</keyword>
<feature type="transmembrane region" description="Helical" evidence="5">
    <location>
        <begin position="202"/>
        <end position="218"/>
    </location>
</feature>
<protein>
    <recommendedName>
        <fullName evidence="6">SLC26A/SulP transporter domain-containing protein</fullName>
    </recommendedName>
</protein>
<evidence type="ECO:0000256" key="4">
    <source>
        <dbReference type="ARBA" id="ARBA00023136"/>
    </source>
</evidence>
<comment type="caution">
    <text evidence="7">The sequence shown here is derived from an EMBL/GenBank/DDBJ whole genome shotgun (WGS) entry which is preliminary data.</text>
</comment>
<keyword evidence="8" id="KW-1185">Reference proteome</keyword>
<feature type="transmembrane region" description="Helical" evidence="5">
    <location>
        <begin position="435"/>
        <end position="462"/>
    </location>
</feature>
<dbReference type="InterPro" id="IPR001902">
    <property type="entry name" value="SLC26A/SulP_fam"/>
</dbReference>
<dbReference type="OrthoDB" id="288203at2759"/>
<dbReference type="Pfam" id="PF00916">
    <property type="entry name" value="Sulfate_transp"/>
    <property type="match status" value="1"/>
</dbReference>
<feature type="transmembrane region" description="Helical" evidence="5">
    <location>
        <begin position="402"/>
        <end position="423"/>
    </location>
</feature>
<evidence type="ECO:0000256" key="5">
    <source>
        <dbReference type="SAM" id="Phobius"/>
    </source>
</evidence>
<accession>A0A8S0ZL35</accession>
<keyword evidence="3 5" id="KW-1133">Transmembrane helix</keyword>
<organism evidence="7 8">
    <name type="scientific">Arctia plantaginis</name>
    <name type="common">Wood tiger moth</name>
    <name type="synonym">Phalaena plantaginis</name>
    <dbReference type="NCBI Taxonomy" id="874455"/>
    <lineage>
        <taxon>Eukaryota</taxon>
        <taxon>Metazoa</taxon>
        <taxon>Ecdysozoa</taxon>
        <taxon>Arthropoda</taxon>
        <taxon>Hexapoda</taxon>
        <taxon>Insecta</taxon>
        <taxon>Pterygota</taxon>
        <taxon>Neoptera</taxon>
        <taxon>Endopterygota</taxon>
        <taxon>Lepidoptera</taxon>
        <taxon>Glossata</taxon>
        <taxon>Ditrysia</taxon>
        <taxon>Noctuoidea</taxon>
        <taxon>Erebidae</taxon>
        <taxon>Arctiinae</taxon>
        <taxon>Arctia</taxon>
    </lineage>
</organism>
<keyword evidence="4 5" id="KW-0472">Membrane</keyword>
<evidence type="ECO:0000256" key="2">
    <source>
        <dbReference type="ARBA" id="ARBA00022692"/>
    </source>
</evidence>
<dbReference type="GO" id="GO:0016020">
    <property type="term" value="C:membrane"/>
    <property type="evidence" value="ECO:0007669"/>
    <property type="project" value="UniProtKB-SubCell"/>
</dbReference>
<proteinExistence type="predicted"/>
<feature type="transmembrane region" description="Helical" evidence="5">
    <location>
        <begin position="89"/>
        <end position="112"/>
    </location>
</feature>
<evidence type="ECO:0000256" key="1">
    <source>
        <dbReference type="ARBA" id="ARBA00004141"/>
    </source>
</evidence>
<dbReference type="EMBL" id="CADEBC010000483">
    <property type="protein sequence ID" value="CAB3234662.1"/>
    <property type="molecule type" value="Genomic_DNA"/>
</dbReference>
<reference evidence="7 8" key="1">
    <citation type="submission" date="2020-04" db="EMBL/GenBank/DDBJ databases">
        <authorList>
            <person name="Wallbank WR R."/>
            <person name="Pardo Diaz C."/>
            <person name="Kozak K."/>
            <person name="Martin S."/>
            <person name="Jiggins C."/>
            <person name="Moest M."/>
            <person name="Warren A I."/>
            <person name="Byers J.R.P. K."/>
            <person name="Montejo-Kovacevich G."/>
            <person name="Yen C E."/>
        </authorList>
    </citation>
    <scope>NUCLEOTIDE SEQUENCE [LARGE SCALE GENOMIC DNA]</scope>
</reference>
<comment type="subcellular location">
    <subcellularLocation>
        <location evidence="1">Membrane</location>
        <topology evidence="1">Multi-pass membrane protein</topology>
    </subcellularLocation>
</comment>
<gene>
    <name evidence="7" type="ORF">APLA_LOCUS5719</name>
</gene>
<evidence type="ECO:0000313" key="7">
    <source>
        <dbReference type="EMBL" id="CAB3234662.1"/>
    </source>
</evidence>
<evidence type="ECO:0000259" key="6">
    <source>
        <dbReference type="Pfam" id="PF00916"/>
    </source>
</evidence>
<evidence type="ECO:0000256" key="3">
    <source>
        <dbReference type="ARBA" id="ARBA00022989"/>
    </source>
</evidence>
<feature type="transmembrane region" description="Helical" evidence="5">
    <location>
        <begin position="238"/>
        <end position="258"/>
    </location>
</feature>
<feature type="transmembrane region" description="Helical" evidence="5">
    <location>
        <begin position="124"/>
        <end position="148"/>
    </location>
</feature>
<feature type="transmembrane region" description="Helical" evidence="5">
    <location>
        <begin position="380"/>
        <end position="397"/>
    </location>
</feature>
<dbReference type="PANTHER" id="PTHR11814">
    <property type="entry name" value="SULFATE TRANSPORTER"/>
    <property type="match status" value="1"/>
</dbReference>
<sequence>MAAVTADSQNNNLFKRKTKKCLKNICSIKTLKKRLPIIQWLPKYKREYIIQDIIAGITVGLTAIPQGMAYAVIAGLPPEYGLYASLTSGIIYVIFGSCYNITVGPTAIISTLTTRYVVGYSPDFAILVAFLSGVLILLLGVLNLGFLVEFISMPVINGFTNAAALQIAASQLKSFFGLQGSSGNYFAQSVYNFFNNVSTAKLSEPILGSSTIIMLLLLKKMGQGCKRTDGIVKQVRWFISLSRNAVVVVVGMIIAYTIKLVNDSEPLILIGDIGHGLPQFGWPPFSTVVGNETYSFTEMMQTIGVQAAVLPFVAIIETVAIAKAFAEDGRIDATQEMIAVGLCNIIGSFGRSMPITGSFTRTALNHISGVKTPAGGVTKVLLLVVALTYLTSTFYYIPKSSLAGLIITAMFSMMDFSIVSSLWKNSVKEFLLWQVTTIVCLFLGLEYGILIGVLAEALLLLYNVSRPSLKVELLKALKGDILVVNLCENVSYCAAEYVRQKVMRATSYTLTNVPIVLNGLNLRMLDFTAASNLMSIIKDLDKTHHIILLNFNVDVKKLCLSIDSQFESKFMYASSPLELTEIFTKDV</sequence>
<feature type="transmembrane region" description="Helical" evidence="5">
    <location>
        <begin position="53"/>
        <end position="77"/>
    </location>
</feature>
<feature type="transmembrane region" description="Helical" evidence="5">
    <location>
        <begin position="303"/>
        <end position="326"/>
    </location>
</feature>
<name>A0A8S0ZL35_ARCPL</name>
<dbReference type="Proteomes" id="UP000494106">
    <property type="component" value="Unassembled WGS sequence"/>
</dbReference>
<dbReference type="InterPro" id="IPR011547">
    <property type="entry name" value="SLC26A/SulP_dom"/>
</dbReference>
<feature type="domain" description="SLC26A/SulP transporter" evidence="6">
    <location>
        <begin position="50"/>
        <end position="436"/>
    </location>
</feature>
<dbReference type="GO" id="GO:0055085">
    <property type="term" value="P:transmembrane transport"/>
    <property type="evidence" value="ECO:0007669"/>
    <property type="project" value="InterPro"/>
</dbReference>